<feature type="region of interest" description="Disordered" evidence="1">
    <location>
        <begin position="80"/>
        <end position="134"/>
    </location>
</feature>
<dbReference type="PANTHER" id="PTHR34272">
    <property type="entry name" value="EXPRESSED PROTEIN"/>
    <property type="match status" value="1"/>
</dbReference>
<reference evidence="4" key="1">
    <citation type="submission" date="2025-08" db="UniProtKB">
        <authorList>
            <consortium name="RefSeq"/>
        </authorList>
    </citation>
    <scope>IDENTIFICATION</scope>
    <source>
        <tissue evidence="4">Fruit stalk</tissue>
    </source>
</reference>
<gene>
    <name evidence="4" type="primary">LOC111294921</name>
</gene>
<feature type="domain" description="DUF7086" evidence="2">
    <location>
        <begin position="146"/>
        <end position="276"/>
    </location>
</feature>
<proteinExistence type="predicted"/>
<dbReference type="GeneID" id="111294921"/>
<dbReference type="PANTHER" id="PTHR34272:SF8">
    <property type="entry name" value="HYDROXYPROLINE-RICH GLYCOPROTEIN FAMILY PROTEIN"/>
    <property type="match status" value="1"/>
</dbReference>
<organism evidence="3 4">
    <name type="scientific">Durio zibethinus</name>
    <name type="common">Durian</name>
    <dbReference type="NCBI Taxonomy" id="66656"/>
    <lineage>
        <taxon>Eukaryota</taxon>
        <taxon>Viridiplantae</taxon>
        <taxon>Streptophyta</taxon>
        <taxon>Embryophyta</taxon>
        <taxon>Tracheophyta</taxon>
        <taxon>Spermatophyta</taxon>
        <taxon>Magnoliopsida</taxon>
        <taxon>eudicotyledons</taxon>
        <taxon>Gunneridae</taxon>
        <taxon>Pentapetalae</taxon>
        <taxon>rosids</taxon>
        <taxon>malvids</taxon>
        <taxon>Malvales</taxon>
        <taxon>Malvaceae</taxon>
        <taxon>Helicteroideae</taxon>
        <taxon>Durio</taxon>
    </lineage>
</organism>
<dbReference type="RefSeq" id="XP_022743961.1">
    <property type="nucleotide sequence ID" value="XM_022888226.1"/>
</dbReference>
<name>A0A6P5YV10_DURZI</name>
<dbReference type="KEGG" id="dzi:111294921"/>
<feature type="compositionally biased region" description="Polar residues" evidence="1">
    <location>
        <begin position="83"/>
        <end position="99"/>
    </location>
</feature>
<protein>
    <submittedName>
        <fullName evidence="4">Uncharacterized protein LOC111294921</fullName>
    </submittedName>
</protein>
<dbReference type="InterPro" id="IPR055513">
    <property type="entry name" value="DUF7086"/>
</dbReference>
<accession>A0A6P5YV10</accession>
<evidence type="ECO:0000256" key="1">
    <source>
        <dbReference type="SAM" id="MobiDB-lite"/>
    </source>
</evidence>
<dbReference type="OrthoDB" id="1900495at2759"/>
<dbReference type="Proteomes" id="UP000515121">
    <property type="component" value="Unplaced"/>
</dbReference>
<sequence length="284" mass="31756">MDKSSHIFQGPNGEEDNEDFLTLSLSTGPSSSAAAPPSSPLGLQILQPTSLPLTPAAPLSPQISFFPQFLPIPQAPPLPSYYPNHQSHSPTCLNPNDNGVSKEIVSHSRPSRSRRNPFQTPRQGKTETIPPPFPWATTQRAMVHSLEYLLSHNMTIISGEVQCKKCDKVYKIEYDLEQKFREIASFISENRFAMHDRAPSAWMNPNLPSCESCGSCVKPVVSKKRSINWLFLLLGKMLGCCKLSELKYFCKHTKNHRTGAKDRVLYLTYLGLCKQLDPKGPFDI</sequence>
<evidence type="ECO:0000259" key="2">
    <source>
        <dbReference type="Pfam" id="PF23324"/>
    </source>
</evidence>
<keyword evidence="3" id="KW-1185">Reference proteome</keyword>
<evidence type="ECO:0000313" key="4">
    <source>
        <dbReference type="RefSeq" id="XP_022743961.1"/>
    </source>
</evidence>
<feature type="region of interest" description="Disordered" evidence="1">
    <location>
        <begin position="1"/>
        <end position="41"/>
    </location>
</feature>
<feature type="compositionally biased region" description="Low complexity" evidence="1">
    <location>
        <begin position="21"/>
        <end position="41"/>
    </location>
</feature>
<dbReference type="Pfam" id="PF23324">
    <property type="entry name" value="DUF7086"/>
    <property type="match status" value="1"/>
</dbReference>
<dbReference type="AlphaFoldDB" id="A0A6P5YV10"/>
<evidence type="ECO:0000313" key="3">
    <source>
        <dbReference type="Proteomes" id="UP000515121"/>
    </source>
</evidence>